<dbReference type="EMBL" id="JMQM01000001">
    <property type="protein sequence ID" value="KFB10660.1"/>
    <property type="molecule type" value="Genomic_DNA"/>
</dbReference>
<evidence type="ECO:0000313" key="1">
    <source>
        <dbReference type="EMBL" id="KFB10660.1"/>
    </source>
</evidence>
<dbReference type="AlphaFoldDB" id="A0A084UCH4"/>
<dbReference type="STRING" id="472175.EL18_01698"/>
<organism evidence="1 2">
    <name type="scientific">Nitratireductor basaltis</name>
    <dbReference type="NCBI Taxonomy" id="472175"/>
    <lineage>
        <taxon>Bacteria</taxon>
        <taxon>Pseudomonadati</taxon>
        <taxon>Pseudomonadota</taxon>
        <taxon>Alphaproteobacteria</taxon>
        <taxon>Hyphomicrobiales</taxon>
        <taxon>Phyllobacteriaceae</taxon>
        <taxon>Nitratireductor</taxon>
    </lineage>
</organism>
<dbReference type="Proteomes" id="UP000053675">
    <property type="component" value="Unassembled WGS sequence"/>
</dbReference>
<evidence type="ECO:0008006" key="3">
    <source>
        <dbReference type="Google" id="ProtNLM"/>
    </source>
</evidence>
<protein>
    <recommendedName>
        <fullName evidence="3">DNA-binding protein</fullName>
    </recommendedName>
</protein>
<accession>A0A084UCH4</accession>
<dbReference type="PATRIC" id="fig|472175.3.peg.1705"/>
<dbReference type="eggNOG" id="COG3311">
    <property type="taxonomic scope" value="Bacteria"/>
</dbReference>
<comment type="caution">
    <text evidence="1">The sequence shown here is derived from an EMBL/GenBank/DDBJ whole genome shotgun (WGS) entry which is preliminary data.</text>
</comment>
<evidence type="ECO:0000313" key="2">
    <source>
        <dbReference type="Proteomes" id="UP000053675"/>
    </source>
</evidence>
<keyword evidence="2" id="KW-1185">Reference proteome</keyword>
<proteinExistence type="predicted"/>
<name>A0A084UCH4_9HYPH</name>
<gene>
    <name evidence="1" type="ORF">EL18_01698</name>
</gene>
<sequence>MPVHEFSIIASGLSPDANDFEDRLYEAGCDDATPSFSRGVIVLDFAREAHTLEEAITSAMQDVERAGAKVEHLEPDNLVSLAEIAERAGISRAAVTLYASGKRGKGFPRPVARITTDSPIWDWVDVADWLRERRQLSDEKLEEARLLKRLNVDEVGKKSLTA</sequence>
<reference evidence="1 2" key="1">
    <citation type="submission" date="2014-05" db="EMBL/GenBank/DDBJ databases">
        <title>Draft Genome Sequence of Nitratireductor basaltis Strain UMTGB225, A Marine Bacterium Isolated from Green Barrel Tunicate.</title>
        <authorList>
            <person name="Gan H.Y."/>
        </authorList>
    </citation>
    <scope>NUCLEOTIDE SEQUENCE [LARGE SCALE GENOMIC DNA]</scope>
    <source>
        <strain evidence="1 2">UMTGB225</strain>
    </source>
</reference>